<protein>
    <submittedName>
        <fullName evidence="2">Uncharacterized protein</fullName>
    </submittedName>
</protein>
<dbReference type="Proteomes" id="UP000266723">
    <property type="component" value="Unassembled WGS sequence"/>
</dbReference>
<feature type="region of interest" description="Disordered" evidence="1">
    <location>
        <begin position="601"/>
        <end position="666"/>
    </location>
</feature>
<accession>A0ABQ7EA75</accession>
<evidence type="ECO:0000313" key="2">
    <source>
        <dbReference type="EMBL" id="KAF3593154.1"/>
    </source>
</evidence>
<gene>
    <name evidence="2" type="ORF">DY000_02021069</name>
</gene>
<evidence type="ECO:0000256" key="1">
    <source>
        <dbReference type="SAM" id="MobiDB-lite"/>
    </source>
</evidence>
<organism evidence="2 3">
    <name type="scientific">Brassica cretica</name>
    <name type="common">Mustard</name>
    <dbReference type="NCBI Taxonomy" id="69181"/>
    <lineage>
        <taxon>Eukaryota</taxon>
        <taxon>Viridiplantae</taxon>
        <taxon>Streptophyta</taxon>
        <taxon>Embryophyta</taxon>
        <taxon>Tracheophyta</taxon>
        <taxon>Spermatophyta</taxon>
        <taxon>Magnoliopsida</taxon>
        <taxon>eudicotyledons</taxon>
        <taxon>Gunneridae</taxon>
        <taxon>Pentapetalae</taxon>
        <taxon>rosids</taxon>
        <taxon>malvids</taxon>
        <taxon>Brassicales</taxon>
        <taxon>Brassicaceae</taxon>
        <taxon>Brassiceae</taxon>
        <taxon>Brassica</taxon>
    </lineage>
</organism>
<keyword evidence="3" id="KW-1185">Reference proteome</keyword>
<proteinExistence type="predicted"/>
<comment type="caution">
    <text evidence="2">The sequence shown here is derived from an EMBL/GenBank/DDBJ whole genome shotgun (WGS) entry which is preliminary data.</text>
</comment>
<dbReference type="EMBL" id="QGKV02000299">
    <property type="protein sequence ID" value="KAF3593154.1"/>
    <property type="molecule type" value="Genomic_DNA"/>
</dbReference>
<feature type="compositionally biased region" description="Basic and acidic residues" evidence="1">
    <location>
        <begin position="601"/>
        <end position="617"/>
    </location>
</feature>
<name>A0ABQ7EA75_BRACR</name>
<sequence>MMGDLQGMQRCLQEKEDPLYLKGRQTHIKSKLDLRRWNQRSSISQGLKFFQRSQGMQVIFAKDDQRILQLHSFSEVVRVTQKVSGSKKKARIVTKRNRVEQIVTTGCNPEDKGYETTVINTCSRSRKSLPQLVEACLKGVRAERKGYSMTRGSWICSVCQGQECQVRLIPRTTKSEPSMMQGNTSFSISGRVRLILHKQAHLSSSHGTERSFKKCPQESPLANGQILIDGQVSKEMILGILDKISQAAREECQGVSRILWCEAQFIQLAVGSNSVSGGGVSCLSVQRYKVMLKCSLFKNIKVKSKTVPEIWSMSNFKDCVESLFSKVFSWMAEMKDFDSRLNAHEWNRKAKEEINLQKDVQVSVQALEEVCDFDSKLGSQLKIIDEGDGCSEWQWDCHIPFIRRLKKIMKELQAWLKVELREVRRDKRRQGDAEDEQAYSSIKRCRHKVRVMDLDQTDGVLLSADNTKKERSRQGSPKAQAEPLGGGRMASLGEIDLPNHVVLGGVSCLSVQRYKVMLKCSLFKNIKVKSKTVPEIWSMSDFKAKEEINLQKDVQVYVQALEQLGSQLKTIDEGLKKIMKELQAWLKVELREVRIDKRRQGDAEDEQACSKHQERSAQSKGYGLGPNRWSFVRSSADTKKERSRQRSLSVAKAKSLGGRSLKHPGSASMASLGEIDNDLVNHIGGVFRYFIVDVVDHGSTPDVARCGRELGDKFLSHEQGLNQLKDFDSRLNAHEWNRKAKEEINLQKDVQVFVQALEHVRDFDSKVVLLISLKKIMKELQAWLKVELRKVRRDKRRQGDAEDEQACSSIKSPSDMFNVGTTCTSYAQTTYGPNRLSPLGEVLTIQRRRDHDRDLQAQAEPIGGGSFHGISWRDIGLYTHDRESNDLVNYIGGVLRYFIVDVVDPGSTPYVVRCGRELGGGFYSSVAAGPVSGRWRFLQLRCRRLLTLGGEGVPCLASPAFGSLAFAVKMVNELWRVSMNRWMFHRWWLETGVMSWLEAVVHGNGGTTFRVLEFL</sequence>
<feature type="region of interest" description="Disordered" evidence="1">
    <location>
        <begin position="463"/>
        <end position="485"/>
    </location>
</feature>
<evidence type="ECO:0000313" key="3">
    <source>
        <dbReference type="Proteomes" id="UP000266723"/>
    </source>
</evidence>
<reference evidence="2 3" key="1">
    <citation type="journal article" date="2020" name="BMC Genomics">
        <title>Intraspecific diversification of the crop wild relative Brassica cretica Lam. using demographic model selection.</title>
        <authorList>
            <person name="Kioukis A."/>
            <person name="Michalopoulou V.A."/>
            <person name="Briers L."/>
            <person name="Pirintsos S."/>
            <person name="Studholme D.J."/>
            <person name="Pavlidis P."/>
            <person name="Sarris P.F."/>
        </authorList>
    </citation>
    <scope>NUCLEOTIDE SEQUENCE [LARGE SCALE GENOMIC DNA]</scope>
    <source>
        <strain evidence="3">cv. PFS-1207/04</strain>
    </source>
</reference>